<name>A0A645HNT5_9ZZZZ</name>
<protein>
    <submittedName>
        <fullName evidence="1">Uncharacterized protein</fullName>
    </submittedName>
</protein>
<reference evidence="1" key="1">
    <citation type="submission" date="2019-08" db="EMBL/GenBank/DDBJ databases">
        <authorList>
            <person name="Kucharzyk K."/>
            <person name="Murdoch R.W."/>
            <person name="Higgins S."/>
            <person name="Loffler F."/>
        </authorList>
    </citation>
    <scope>NUCLEOTIDE SEQUENCE</scope>
</reference>
<dbReference type="EMBL" id="VSSQ01091599">
    <property type="protein sequence ID" value="MPN37113.1"/>
    <property type="molecule type" value="Genomic_DNA"/>
</dbReference>
<proteinExistence type="predicted"/>
<gene>
    <name evidence="1" type="ORF">SDC9_184629</name>
</gene>
<evidence type="ECO:0000313" key="1">
    <source>
        <dbReference type="EMBL" id="MPN37113.1"/>
    </source>
</evidence>
<dbReference type="AlphaFoldDB" id="A0A645HNT5"/>
<organism evidence="1">
    <name type="scientific">bioreactor metagenome</name>
    <dbReference type="NCBI Taxonomy" id="1076179"/>
    <lineage>
        <taxon>unclassified sequences</taxon>
        <taxon>metagenomes</taxon>
        <taxon>ecological metagenomes</taxon>
    </lineage>
</organism>
<sequence>MGNGFFQLDHDHLLCAHAPRKRDGQVIVIAAVNKPLFANFVHGERGETGCRCQRIFHHLVVRQFFRGDLYRLQIREGDRNKPVLHVAFAQSLRVVK</sequence>
<accession>A0A645HNT5</accession>
<comment type="caution">
    <text evidence="1">The sequence shown here is derived from an EMBL/GenBank/DDBJ whole genome shotgun (WGS) entry which is preliminary data.</text>
</comment>